<keyword evidence="2" id="KW-1185">Reference proteome</keyword>
<reference evidence="1" key="1">
    <citation type="submission" date="2022-07" db="EMBL/GenBank/DDBJ databases">
        <title>Phylogenomic reconstructions and comparative analyses of Kickxellomycotina fungi.</title>
        <authorList>
            <person name="Reynolds N.K."/>
            <person name="Stajich J.E."/>
            <person name="Barry K."/>
            <person name="Grigoriev I.V."/>
            <person name="Crous P."/>
            <person name="Smith M.E."/>
        </authorList>
    </citation>
    <scope>NUCLEOTIDE SEQUENCE</scope>
    <source>
        <strain evidence="1">CBS 190363</strain>
    </source>
</reference>
<dbReference type="Proteomes" id="UP001139981">
    <property type="component" value="Unassembled WGS sequence"/>
</dbReference>
<accession>A0ACC1M1C5</accession>
<protein>
    <submittedName>
        <fullName evidence="1">Uncharacterized protein</fullName>
    </submittedName>
</protein>
<organism evidence="1 2">
    <name type="scientific">Coemansia aciculifera</name>
    <dbReference type="NCBI Taxonomy" id="417176"/>
    <lineage>
        <taxon>Eukaryota</taxon>
        <taxon>Fungi</taxon>
        <taxon>Fungi incertae sedis</taxon>
        <taxon>Zoopagomycota</taxon>
        <taxon>Kickxellomycotina</taxon>
        <taxon>Kickxellomycetes</taxon>
        <taxon>Kickxellales</taxon>
        <taxon>Kickxellaceae</taxon>
        <taxon>Coemansia</taxon>
    </lineage>
</organism>
<comment type="caution">
    <text evidence="1">The sequence shown here is derived from an EMBL/GenBank/DDBJ whole genome shotgun (WGS) entry which is preliminary data.</text>
</comment>
<evidence type="ECO:0000313" key="2">
    <source>
        <dbReference type="Proteomes" id="UP001139981"/>
    </source>
</evidence>
<dbReference type="EMBL" id="JANBVB010000731">
    <property type="protein sequence ID" value="KAJ2892442.1"/>
    <property type="molecule type" value="Genomic_DNA"/>
</dbReference>
<gene>
    <name evidence="1" type="ORF">IWW38_003220</name>
</gene>
<sequence length="834" mass="89723">MHPFSAAAAAASAANNSGSVEHLKVADNAQMPSLYYPSMRAASRHSQMAAGTPAHYYYYNRSNQVVAAELAPSGSGNNSGGAVATTTFGVRSTPRASRESLGLSRVGGSETNPGAAGPTGSGSGGGGTGGTGGRPAPLLIYPPNHPVALAHEALHGRRPITSRSHIPHYPDMAQYSGRTSSSGRSSACESCKRRSFSSQGSDGMHSERSMRHHSEIISAAQYYSLSRQQWSNAGLSRPGSSSIVDSAKLHYHRPLSSGLVYMTGLASDSESSRLCTTHPWDSSRGLIHKHSFASTTAAASAQQAQRASPLVPEHRPLYGFYAQRSVAAALPPSGASRSAGTGGPGGRRMAKHMSMPVPSGAASRNASASPVEPEFCDASNGTAAATAAYLASRHARQQSMPQNDDRHNSQQQQQPHPKRKQSYRQSGTTLPLNGQGKWRGSQLPNAVTLKSGEVPLGLLPKHSQTNIGSGGDAAKVASNIANIDSKTKSASGGRKWFLSGLFSFGSRRKRSEAQGQIQRIERRVHVLVATGALRVATRAMVPLVTQLCMVVWSTMHSIDVSESTQSKVYAAAILLLSTQGLLDMALYHIFDTQADNSDISLPSSIPLSSYNNIGGSSSSGSKVLNSHPRYHHNQHHQPSLVYLHSDVVYTPRASNDCRPSSNWHHDPYHHHRQHYYQQQQQAQQPQPLPLGLHRLSEDGKRTAVNSSMPSRHHSHRRPDYRHDGRHHHHQRSISLTSAGSADRRFVFNINSLNIRRADRTSNAMQSDTLHEGSDCVAWSHMDALSAHDASSSISQFSATAPHAPQHHHQPVLSGWEEADLEESPRLSAINRSLN</sequence>
<name>A0ACC1M1C5_9FUNG</name>
<proteinExistence type="predicted"/>
<evidence type="ECO:0000313" key="1">
    <source>
        <dbReference type="EMBL" id="KAJ2892442.1"/>
    </source>
</evidence>